<proteinExistence type="inferred from homology"/>
<evidence type="ECO:0000313" key="6">
    <source>
        <dbReference type="EMBL" id="SBS84527.1"/>
    </source>
</evidence>
<dbReference type="InterPro" id="IPR001844">
    <property type="entry name" value="Cpn60/GroEL"/>
</dbReference>
<keyword evidence="4" id="KW-0143">Chaperone</keyword>
<dbReference type="GO" id="GO:0140662">
    <property type="term" value="F:ATP-dependent protein folding chaperone"/>
    <property type="evidence" value="ECO:0007669"/>
    <property type="project" value="InterPro"/>
</dbReference>
<dbReference type="Gene3D" id="3.50.7.10">
    <property type="entry name" value="GroEL"/>
    <property type="match status" value="1"/>
</dbReference>
<dbReference type="PROSITE" id="PS00296">
    <property type="entry name" value="CHAPERONINS_CPN60"/>
    <property type="match status" value="1"/>
</dbReference>
<dbReference type="CDD" id="cd03344">
    <property type="entry name" value="GroEL"/>
    <property type="match status" value="1"/>
</dbReference>
<dbReference type="GO" id="GO:0042026">
    <property type="term" value="P:protein refolding"/>
    <property type="evidence" value="ECO:0007669"/>
    <property type="project" value="InterPro"/>
</dbReference>
<dbReference type="SUPFAM" id="SSF52029">
    <property type="entry name" value="GroEL apical domain-like"/>
    <property type="match status" value="1"/>
</dbReference>
<dbReference type="AlphaFoldDB" id="A0A1A8VVJ8"/>
<dbReference type="KEGG" id="pmal:PMUG01_08031600"/>
<keyword evidence="3" id="KW-0067">ATP-binding</keyword>
<reference evidence="8" key="2">
    <citation type="submission" date="2016-05" db="EMBL/GenBank/DDBJ databases">
        <authorList>
            <person name="Naeem Raeece"/>
        </authorList>
    </citation>
    <scope>NUCLEOTIDE SEQUENCE [LARGE SCALE GENOMIC DNA]</scope>
</reference>
<dbReference type="NCBIfam" id="NF009489">
    <property type="entry name" value="PRK12851.1"/>
    <property type="match status" value="1"/>
</dbReference>
<dbReference type="OMA" id="TDTDKME"/>
<evidence type="ECO:0000256" key="4">
    <source>
        <dbReference type="ARBA" id="ARBA00023186"/>
    </source>
</evidence>
<evidence type="ECO:0000256" key="3">
    <source>
        <dbReference type="ARBA" id="ARBA00022840"/>
    </source>
</evidence>
<dbReference type="OrthoDB" id="1733909at2759"/>
<evidence type="ECO:0000256" key="2">
    <source>
        <dbReference type="ARBA" id="ARBA00022741"/>
    </source>
</evidence>
<dbReference type="PRINTS" id="PR00298">
    <property type="entry name" value="CHAPERONIN60"/>
</dbReference>
<dbReference type="GeneID" id="39868298"/>
<dbReference type="Gene3D" id="1.10.560.10">
    <property type="entry name" value="GroEL-like equatorial domain"/>
    <property type="match status" value="1"/>
</dbReference>
<comment type="similarity">
    <text evidence="1 5">Belongs to the chaperonin (HSP60) family.</text>
</comment>
<dbReference type="NCBIfam" id="NF000592">
    <property type="entry name" value="PRK00013.1"/>
    <property type="match status" value="1"/>
</dbReference>
<dbReference type="GO" id="GO:0005524">
    <property type="term" value="F:ATP binding"/>
    <property type="evidence" value="ECO:0007669"/>
    <property type="project" value="UniProtKB-KW"/>
</dbReference>
<evidence type="ECO:0000313" key="8">
    <source>
        <dbReference type="Proteomes" id="UP000078597"/>
    </source>
</evidence>
<dbReference type="EMBL" id="FLQW01000546">
    <property type="protein sequence ID" value="SBS84527.1"/>
    <property type="molecule type" value="Genomic_DNA"/>
</dbReference>
<dbReference type="Pfam" id="PF00118">
    <property type="entry name" value="Cpn60_TCP1"/>
    <property type="match status" value="1"/>
</dbReference>
<dbReference type="SMR" id="A0A1A8VVJ8"/>
<dbReference type="InterPro" id="IPR027410">
    <property type="entry name" value="TCP-1-like_intermed_sf"/>
</dbReference>
<name>A0A1A8VVJ8_PLAMA</name>
<dbReference type="HAMAP" id="MF_00600">
    <property type="entry name" value="CH60"/>
    <property type="match status" value="1"/>
</dbReference>
<dbReference type="NCBIfam" id="NF009487">
    <property type="entry name" value="PRK12849.1"/>
    <property type="match status" value="1"/>
</dbReference>
<dbReference type="NCBIfam" id="NF009488">
    <property type="entry name" value="PRK12850.1"/>
    <property type="match status" value="1"/>
</dbReference>
<dbReference type="Proteomes" id="UP000078597">
    <property type="component" value="Unassembled WGS sequence"/>
</dbReference>
<sequence length="581" mass="62391">MIYTLRGKILNSSSSSGNKHASILNAIQKRNISKDIRFGSDARTAMLTGCNKLADAVSVTLGPKGRNVIIEQSFGSPKITKDGVTVAKSIEFNNKLANLGAQMVKQVAANTNDKAGDGTTTATILARSIFQQGCKAVDSGMNPMDLLRGINKGVDKVLEYLNSIKKDVTTTEEIFNVASISANGDKNIGQLIADTMKKVGKEGTITVTEGKTLQHELEIVEGIKFDRGYISPYFINNSKDQKVELDKPYILIHEKKISSVKSLLPVLEHVLQNQSSLLVIAEDVDSDALATLIVNKLRLGLKICAVKAPGFGEHRKALVHDIAVMTGAKVVTEETGLKLDDPDVVSYLGKAKSINVTKDSTLIMEGEGKKDEINERCESIRNAIKMNTSDYEKEKLQERLAKITGGVALIKVGGISEVEVNEIKDRIQDALCATKAAVEEGIVPGGGSALLFASKELDSVQTDNYDQRVGVNIIKDACKAPIKQIAENAGHEGSVVAGNILKEKNCNIGFNAQEGKYVNMIESGIIDPTKVVKTAISDAASIASLMTTTEVAIVDFKDGKGEESQSHMNSVNSMGDMGGMY</sequence>
<keyword evidence="2" id="KW-0547">Nucleotide-binding</keyword>
<accession>A0A1A8VVJ8</accession>
<dbReference type="InterPro" id="IPR018370">
    <property type="entry name" value="Chaperonin_Cpn60_CS"/>
</dbReference>
<dbReference type="RefSeq" id="XP_028861162.1">
    <property type="nucleotide sequence ID" value="XM_029004477.1"/>
</dbReference>
<dbReference type="InterPro" id="IPR002423">
    <property type="entry name" value="Cpn60/GroEL/TCP-1"/>
</dbReference>
<dbReference type="PANTHER" id="PTHR45633">
    <property type="entry name" value="60 KDA HEAT SHOCK PROTEIN, MITOCHONDRIAL"/>
    <property type="match status" value="1"/>
</dbReference>
<dbReference type="InterPro" id="IPR027413">
    <property type="entry name" value="GROEL-like_equatorial_sf"/>
</dbReference>
<keyword evidence="6" id="KW-0346">Stress response</keyword>
<gene>
    <name evidence="7" type="primary">HSP60</name>
    <name evidence="6" type="ORF">PMALA_009990</name>
    <name evidence="7" type="ORF">PMUG01_08031600</name>
</gene>
<protein>
    <submittedName>
        <fullName evidence="6">Heat shock protein 60 (HSP60)</fullName>
    </submittedName>
    <submittedName>
        <fullName evidence="7">Heat shock protein 60, putative</fullName>
    </submittedName>
</protein>
<evidence type="ECO:0000313" key="7">
    <source>
        <dbReference type="EMBL" id="SCN12191.1"/>
    </source>
</evidence>
<dbReference type="VEuPathDB" id="PlasmoDB:PmUG01_08031600"/>
<dbReference type="FunFam" id="3.50.7.10:FF:000001">
    <property type="entry name" value="60 kDa chaperonin"/>
    <property type="match status" value="1"/>
</dbReference>
<evidence type="ECO:0000256" key="5">
    <source>
        <dbReference type="RuleBase" id="RU000418"/>
    </source>
</evidence>
<reference evidence="6" key="1">
    <citation type="submission" date="2016-05" db="EMBL/GenBank/DDBJ databases">
        <authorList>
            <person name="Lavstsen T."/>
            <person name="Jespersen J.S."/>
        </authorList>
    </citation>
    <scope>NUCLEOTIDE SEQUENCE [LARGE SCALE GENOMIC DNA]</scope>
</reference>
<dbReference type="SUPFAM" id="SSF54849">
    <property type="entry name" value="GroEL-intermediate domain like"/>
    <property type="match status" value="1"/>
</dbReference>
<dbReference type="NCBIfam" id="TIGR02348">
    <property type="entry name" value="GroEL"/>
    <property type="match status" value="1"/>
</dbReference>
<dbReference type="Proteomes" id="UP000219813">
    <property type="component" value="Chromosome 8"/>
</dbReference>
<dbReference type="Gene3D" id="3.30.260.10">
    <property type="entry name" value="TCP-1-like chaperonin intermediate domain"/>
    <property type="match status" value="1"/>
</dbReference>
<dbReference type="EMBL" id="LT594629">
    <property type="protein sequence ID" value="SCN12191.1"/>
    <property type="molecule type" value="Genomic_DNA"/>
</dbReference>
<evidence type="ECO:0000313" key="9">
    <source>
        <dbReference type="Proteomes" id="UP000219813"/>
    </source>
</evidence>
<reference evidence="7 9" key="3">
    <citation type="submission" date="2016-06" db="EMBL/GenBank/DDBJ databases">
        <authorList>
            <consortium name="Pathogen Informatics"/>
        </authorList>
    </citation>
    <scope>NUCLEOTIDE SEQUENCE [LARGE SCALE GENOMIC DNA]</scope>
</reference>
<dbReference type="SUPFAM" id="SSF48592">
    <property type="entry name" value="GroEL equatorial domain-like"/>
    <property type="match status" value="1"/>
</dbReference>
<dbReference type="InterPro" id="IPR027409">
    <property type="entry name" value="GroEL-like_apical_dom_sf"/>
</dbReference>
<keyword evidence="9" id="KW-1185">Reference proteome</keyword>
<evidence type="ECO:0000256" key="1">
    <source>
        <dbReference type="ARBA" id="ARBA00006607"/>
    </source>
</evidence>
<organism evidence="6 8">
    <name type="scientific">Plasmodium malariae</name>
    <dbReference type="NCBI Taxonomy" id="5858"/>
    <lineage>
        <taxon>Eukaryota</taxon>
        <taxon>Sar</taxon>
        <taxon>Alveolata</taxon>
        <taxon>Apicomplexa</taxon>
        <taxon>Aconoidasida</taxon>
        <taxon>Haemosporida</taxon>
        <taxon>Plasmodiidae</taxon>
        <taxon>Plasmodium</taxon>
        <taxon>Plasmodium (Plasmodium)</taxon>
    </lineage>
</organism>